<feature type="compositionally biased region" description="Low complexity" evidence="1">
    <location>
        <begin position="257"/>
        <end position="268"/>
    </location>
</feature>
<dbReference type="AlphaFoldDB" id="A0AAX2SE10"/>
<proteinExistence type="predicted"/>
<gene>
    <name evidence="3" type="ORF">E4P33_06355</name>
</gene>
<accession>A0AAX2SE10</accession>
<dbReference type="InterPro" id="IPR036366">
    <property type="entry name" value="PGBDSf"/>
</dbReference>
<dbReference type="Gene3D" id="3.40.630.40">
    <property type="entry name" value="Zn-dependent exopeptidases"/>
    <property type="match status" value="1"/>
</dbReference>
<dbReference type="InterPro" id="IPR036365">
    <property type="entry name" value="PGBD-like_sf"/>
</dbReference>
<feature type="compositionally biased region" description="Basic and acidic residues" evidence="1">
    <location>
        <begin position="236"/>
        <end position="247"/>
    </location>
</feature>
<evidence type="ECO:0000313" key="4">
    <source>
        <dbReference type="Proteomes" id="UP000298017"/>
    </source>
</evidence>
<dbReference type="InterPro" id="IPR002508">
    <property type="entry name" value="MurNAc-LAA_cat"/>
</dbReference>
<keyword evidence="4" id="KW-1185">Reference proteome</keyword>
<dbReference type="Gene3D" id="1.10.101.10">
    <property type="entry name" value="PGBD-like superfamily/PGBD"/>
    <property type="match status" value="2"/>
</dbReference>
<dbReference type="SUPFAM" id="SSF53187">
    <property type="entry name" value="Zn-dependent exopeptidases"/>
    <property type="match status" value="1"/>
</dbReference>
<dbReference type="InterPro" id="IPR002477">
    <property type="entry name" value="Peptidoglycan-bd-like"/>
</dbReference>
<name>A0AAX2SE10_KOCRH</name>
<dbReference type="EMBL" id="SPNK01000005">
    <property type="protein sequence ID" value="TFI01737.1"/>
    <property type="molecule type" value="Genomic_DNA"/>
</dbReference>
<dbReference type="Pfam" id="PF01520">
    <property type="entry name" value="Amidase_3"/>
    <property type="match status" value="1"/>
</dbReference>
<feature type="region of interest" description="Disordered" evidence="1">
    <location>
        <begin position="225"/>
        <end position="276"/>
    </location>
</feature>
<evidence type="ECO:0000256" key="1">
    <source>
        <dbReference type="SAM" id="MobiDB-lite"/>
    </source>
</evidence>
<evidence type="ECO:0000313" key="3">
    <source>
        <dbReference type="EMBL" id="TFI01737.1"/>
    </source>
</evidence>
<dbReference type="SUPFAM" id="SSF47090">
    <property type="entry name" value="PGBD-like"/>
    <property type="match status" value="2"/>
</dbReference>
<dbReference type="Proteomes" id="UP000298017">
    <property type="component" value="Unassembled WGS sequence"/>
</dbReference>
<dbReference type="GO" id="GO:0008745">
    <property type="term" value="F:N-acetylmuramoyl-L-alanine amidase activity"/>
    <property type="evidence" value="ECO:0007669"/>
    <property type="project" value="InterPro"/>
</dbReference>
<evidence type="ECO:0000259" key="2">
    <source>
        <dbReference type="SMART" id="SM00646"/>
    </source>
</evidence>
<dbReference type="GO" id="GO:0009253">
    <property type="term" value="P:peptidoglycan catabolic process"/>
    <property type="evidence" value="ECO:0007669"/>
    <property type="project" value="InterPro"/>
</dbReference>
<reference evidence="3 4" key="1">
    <citation type="submission" date="2019-03" db="EMBL/GenBank/DDBJ databases">
        <title>Genome Sequencing and Assembly of Various Microbes Isolated from Alder Root Nodule.</title>
        <authorList>
            <person name="Swanson E."/>
            <person name="Sevigny J.L."/>
            <person name="Pesce C."/>
            <person name="Davis I."/>
            <person name="Kleiner V."/>
            <person name="Tisa L."/>
        </authorList>
    </citation>
    <scope>NUCLEOTIDE SEQUENCE [LARGE SCALE GENOMIC DNA]</scope>
    <source>
        <strain evidence="3 4">4R-31</strain>
    </source>
</reference>
<dbReference type="SMART" id="SM00646">
    <property type="entry name" value="Ami_3"/>
    <property type="match status" value="1"/>
</dbReference>
<comment type="caution">
    <text evidence="3">The sequence shown here is derived from an EMBL/GenBank/DDBJ whole genome shotgun (WGS) entry which is preliminary data.</text>
</comment>
<dbReference type="Pfam" id="PF01471">
    <property type="entry name" value="PG_binding_1"/>
    <property type="match status" value="2"/>
</dbReference>
<protein>
    <submittedName>
        <fullName evidence="3">N-acetylmuramoyl-L-alanine amidase</fullName>
    </submittedName>
</protein>
<dbReference type="RefSeq" id="WP_121241589.1">
    <property type="nucleotide sequence ID" value="NZ_RCOM01000007.1"/>
</dbReference>
<organism evidence="3 4">
    <name type="scientific">Kocuria rhizophila</name>
    <dbReference type="NCBI Taxonomy" id="72000"/>
    <lineage>
        <taxon>Bacteria</taxon>
        <taxon>Bacillati</taxon>
        <taxon>Actinomycetota</taxon>
        <taxon>Actinomycetes</taxon>
        <taxon>Micrococcales</taxon>
        <taxon>Micrococcaceae</taxon>
        <taxon>Kocuria</taxon>
    </lineage>
</organism>
<feature type="domain" description="MurNAc-LAA" evidence="2">
    <location>
        <begin position="281"/>
        <end position="399"/>
    </location>
</feature>
<sequence>MSDRRVLGLRERLLRAGAQDTELAPDTARDPSVFDGHVDRAVRGFQQRKGLIVDGVVGPDTEAALNDAQYSLGDRPLFLQEERPLHGDDVEELQTNLSLLGFYYGHLDGTFTRQTEYAVKELQSSLGTEVDGVVDRETLTGLARVSKKITTAKAFSLRDHRRLESLHEALRGREVVLVPSAAGSATAPDAAPPEFTTAQEEITMDVAVRAYDLLRNVGAVPVLVDPSSCGGSSPQEEPKHPRTEHDPAVTPWDQESESTSSSPGPDSGNRTAGGRVSVRTQQEALAAHPQAVVLCLQCDWNRSPHAQGVATFYWGDPATGQSYAPIGHKASDMILRELVARTGALDLGSHARQWSTLRSAGAATAWVDLGYLSSPVEREQLRTASYRARLAESLLCGLQRVTAPAPEPTATGTMSLADIEAYYRVNPRTEVHSDPSV</sequence>